<keyword evidence="1" id="KW-0472">Membrane</keyword>
<keyword evidence="4" id="KW-1185">Reference proteome</keyword>
<evidence type="ECO:0000256" key="1">
    <source>
        <dbReference type="SAM" id="Phobius"/>
    </source>
</evidence>
<feature type="transmembrane region" description="Helical" evidence="1">
    <location>
        <begin position="209"/>
        <end position="227"/>
    </location>
</feature>
<keyword evidence="3" id="KW-0378">Hydrolase</keyword>
<dbReference type="GO" id="GO:0008233">
    <property type="term" value="F:peptidase activity"/>
    <property type="evidence" value="ECO:0007669"/>
    <property type="project" value="UniProtKB-KW"/>
</dbReference>
<proteinExistence type="predicted"/>
<feature type="transmembrane region" description="Helical" evidence="1">
    <location>
        <begin position="69"/>
        <end position="88"/>
    </location>
</feature>
<evidence type="ECO:0000313" key="3">
    <source>
        <dbReference type="EMBL" id="MBA8931880.1"/>
    </source>
</evidence>
<feature type="transmembrane region" description="Helical" evidence="1">
    <location>
        <begin position="265"/>
        <end position="283"/>
    </location>
</feature>
<dbReference type="RefSeq" id="WP_025357253.1">
    <property type="nucleotide sequence ID" value="NZ_BAAABQ010000061.1"/>
</dbReference>
<dbReference type="EMBL" id="JACJID010000010">
    <property type="protein sequence ID" value="MBA8931880.1"/>
    <property type="molecule type" value="Genomic_DNA"/>
</dbReference>
<dbReference type="PANTHER" id="PTHR43592">
    <property type="entry name" value="CAAX AMINO TERMINAL PROTEASE"/>
    <property type="match status" value="1"/>
</dbReference>
<sequence length="303" mass="32099">MTAVLPYHRMAHTGPYRWWRPLFSALLLLGFGTLLLMGSVVVAYAVGLITGLARGEGSAVFADPVADTAVQLFTLAMFIPAVLLAVSLGERRPAGTVCSVRGRLRWNWLARCVLIALPAVVLLLALHIGLAIASSQDTWDGDFGEWQGWPRFLAGALVVLLLCPLQAAGEEFLCRGWLVQWFGGWLRSPWPGILASGLVFSLLHGFGQPGGFLELILWGATAAWLTVRTGGLEAAIALHVVNNLVALLLAAAFGGLGGEGSAADASWPALVAAVLVMPGYAWLTAKSYNTMTSVSTKIQPSGP</sequence>
<feature type="transmembrane region" description="Helical" evidence="1">
    <location>
        <begin position="108"/>
        <end position="132"/>
    </location>
</feature>
<organism evidence="3 4">
    <name type="scientific">Kutzneria viridogrisea</name>
    <dbReference type="NCBI Taxonomy" id="47990"/>
    <lineage>
        <taxon>Bacteria</taxon>
        <taxon>Bacillati</taxon>
        <taxon>Actinomycetota</taxon>
        <taxon>Actinomycetes</taxon>
        <taxon>Pseudonocardiales</taxon>
        <taxon>Pseudonocardiaceae</taxon>
        <taxon>Kutzneria</taxon>
    </lineage>
</organism>
<feature type="domain" description="CAAX prenyl protease 2/Lysostaphin resistance protein A-like" evidence="2">
    <location>
        <begin position="156"/>
        <end position="245"/>
    </location>
</feature>
<dbReference type="Proteomes" id="UP000517916">
    <property type="component" value="Unassembled WGS sequence"/>
</dbReference>
<dbReference type="InterPro" id="IPR003675">
    <property type="entry name" value="Rce1/LyrA-like_dom"/>
</dbReference>
<dbReference type="PANTHER" id="PTHR43592:SF15">
    <property type="entry name" value="CAAX AMINO TERMINAL PROTEASE FAMILY PROTEIN"/>
    <property type="match status" value="1"/>
</dbReference>
<dbReference type="GO" id="GO:0006508">
    <property type="term" value="P:proteolysis"/>
    <property type="evidence" value="ECO:0007669"/>
    <property type="project" value="UniProtKB-KW"/>
</dbReference>
<comment type="caution">
    <text evidence="3">The sequence shown here is derived from an EMBL/GenBank/DDBJ whole genome shotgun (WGS) entry which is preliminary data.</text>
</comment>
<evidence type="ECO:0000313" key="4">
    <source>
        <dbReference type="Proteomes" id="UP000517916"/>
    </source>
</evidence>
<feature type="transmembrane region" description="Helical" evidence="1">
    <location>
        <begin position="152"/>
        <end position="173"/>
    </location>
</feature>
<feature type="transmembrane region" description="Helical" evidence="1">
    <location>
        <begin position="185"/>
        <end position="203"/>
    </location>
</feature>
<name>A0ABR6BYG1_9PSEU</name>
<feature type="transmembrane region" description="Helical" evidence="1">
    <location>
        <begin position="234"/>
        <end position="253"/>
    </location>
</feature>
<dbReference type="Pfam" id="PF02517">
    <property type="entry name" value="Rce1-like"/>
    <property type="match status" value="1"/>
</dbReference>
<evidence type="ECO:0000259" key="2">
    <source>
        <dbReference type="Pfam" id="PF02517"/>
    </source>
</evidence>
<keyword evidence="3" id="KW-0645">Protease</keyword>
<keyword evidence="1" id="KW-1133">Transmembrane helix</keyword>
<keyword evidence="1" id="KW-0812">Transmembrane</keyword>
<gene>
    <name evidence="3" type="ORF">BC739_009139</name>
</gene>
<reference evidence="3 4" key="1">
    <citation type="submission" date="2020-08" db="EMBL/GenBank/DDBJ databases">
        <title>Genomic Encyclopedia of Archaeal and Bacterial Type Strains, Phase II (KMG-II): from individual species to whole genera.</title>
        <authorList>
            <person name="Goeker M."/>
        </authorList>
    </citation>
    <scope>NUCLEOTIDE SEQUENCE [LARGE SCALE GENOMIC DNA]</scope>
    <source>
        <strain evidence="3 4">DSM 43850</strain>
    </source>
</reference>
<accession>A0ABR6BYG1</accession>
<protein>
    <submittedName>
        <fullName evidence="3">Membrane protease YdiL (CAAX protease family)</fullName>
    </submittedName>
</protein>